<evidence type="ECO:0000313" key="3">
    <source>
        <dbReference type="Proteomes" id="UP000821866"/>
    </source>
</evidence>
<comment type="caution">
    <text evidence="2">The sequence shown here is derived from an EMBL/GenBank/DDBJ whole genome shotgun (WGS) entry which is preliminary data.</text>
</comment>
<evidence type="ECO:0000313" key="2">
    <source>
        <dbReference type="EMBL" id="KAH8032076.1"/>
    </source>
</evidence>
<protein>
    <submittedName>
        <fullName evidence="2">Uncharacterized protein</fullName>
    </submittedName>
</protein>
<name>A0A9J6ECL4_RHIMP</name>
<organism evidence="2 3">
    <name type="scientific">Rhipicephalus microplus</name>
    <name type="common">Cattle tick</name>
    <name type="synonym">Boophilus microplus</name>
    <dbReference type="NCBI Taxonomy" id="6941"/>
    <lineage>
        <taxon>Eukaryota</taxon>
        <taxon>Metazoa</taxon>
        <taxon>Ecdysozoa</taxon>
        <taxon>Arthropoda</taxon>
        <taxon>Chelicerata</taxon>
        <taxon>Arachnida</taxon>
        <taxon>Acari</taxon>
        <taxon>Parasitiformes</taxon>
        <taxon>Ixodida</taxon>
        <taxon>Ixodoidea</taxon>
        <taxon>Ixodidae</taxon>
        <taxon>Rhipicephalinae</taxon>
        <taxon>Rhipicephalus</taxon>
        <taxon>Boophilus</taxon>
    </lineage>
</organism>
<dbReference type="EMBL" id="JABSTU010000005">
    <property type="protein sequence ID" value="KAH8032076.1"/>
    <property type="molecule type" value="Genomic_DNA"/>
</dbReference>
<reference evidence="2" key="2">
    <citation type="submission" date="2021-09" db="EMBL/GenBank/DDBJ databases">
        <authorList>
            <person name="Jia N."/>
            <person name="Wang J."/>
            <person name="Shi W."/>
            <person name="Du L."/>
            <person name="Sun Y."/>
            <person name="Zhan W."/>
            <person name="Jiang J."/>
            <person name="Wang Q."/>
            <person name="Zhang B."/>
            <person name="Ji P."/>
            <person name="Sakyi L.B."/>
            <person name="Cui X."/>
            <person name="Yuan T."/>
            <person name="Jiang B."/>
            <person name="Yang W."/>
            <person name="Lam T.T.-Y."/>
            <person name="Chang Q."/>
            <person name="Ding S."/>
            <person name="Wang X."/>
            <person name="Zhu J."/>
            <person name="Ruan X."/>
            <person name="Zhao L."/>
            <person name="Wei J."/>
            <person name="Que T."/>
            <person name="Du C."/>
            <person name="Cheng J."/>
            <person name="Dai P."/>
            <person name="Han X."/>
            <person name="Huang E."/>
            <person name="Gao Y."/>
            <person name="Liu J."/>
            <person name="Shao H."/>
            <person name="Ye R."/>
            <person name="Li L."/>
            <person name="Wei W."/>
            <person name="Wang X."/>
            <person name="Wang C."/>
            <person name="Huo Q."/>
            <person name="Li W."/>
            <person name="Guo W."/>
            <person name="Chen H."/>
            <person name="Chen S."/>
            <person name="Zhou L."/>
            <person name="Zhou L."/>
            <person name="Ni X."/>
            <person name="Tian J."/>
            <person name="Zhou Y."/>
            <person name="Sheng Y."/>
            <person name="Liu T."/>
            <person name="Pan Y."/>
            <person name="Xia L."/>
            <person name="Li J."/>
            <person name="Zhao F."/>
            <person name="Cao W."/>
        </authorList>
    </citation>
    <scope>NUCLEOTIDE SEQUENCE</scope>
    <source>
        <strain evidence="2">Rmic-2018</strain>
        <tissue evidence="2">Larvae</tissue>
    </source>
</reference>
<accession>A0A9J6ECL4</accession>
<keyword evidence="3" id="KW-1185">Reference proteome</keyword>
<dbReference type="Proteomes" id="UP000821866">
    <property type="component" value="Chromosome 3"/>
</dbReference>
<dbReference type="AlphaFoldDB" id="A0A9J6ECL4"/>
<evidence type="ECO:0000256" key="1">
    <source>
        <dbReference type="SAM" id="MobiDB-lite"/>
    </source>
</evidence>
<reference evidence="2" key="1">
    <citation type="journal article" date="2020" name="Cell">
        <title>Large-Scale Comparative Analyses of Tick Genomes Elucidate Their Genetic Diversity and Vector Capacities.</title>
        <authorList>
            <consortium name="Tick Genome and Microbiome Consortium (TIGMIC)"/>
            <person name="Jia N."/>
            <person name="Wang J."/>
            <person name="Shi W."/>
            <person name="Du L."/>
            <person name="Sun Y."/>
            <person name="Zhan W."/>
            <person name="Jiang J.F."/>
            <person name="Wang Q."/>
            <person name="Zhang B."/>
            <person name="Ji P."/>
            <person name="Bell-Sakyi L."/>
            <person name="Cui X.M."/>
            <person name="Yuan T.T."/>
            <person name="Jiang B.G."/>
            <person name="Yang W.F."/>
            <person name="Lam T.T."/>
            <person name="Chang Q.C."/>
            <person name="Ding S.J."/>
            <person name="Wang X.J."/>
            <person name="Zhu J.G."/>
            <person name="Ruan X.D."/>
            <person name="Zhao L."/>
            <person name="Wei J.T."/>
            <person name="Ye R.Z."/>
            <person name="Que T.C."/>
            <person name="Du C.H."/>
            <person name="Zhou Y.H."/>
            <person name="Cheng J.X."/>
            <person name="Dai P.F."/>
            <person name="Guo W.B."/>
            <person name="Han X.H."/>
            <person name="Huang E.J."/>
            <person name="Li L.F."/>
            <person name="Wei W."/>
            <person name="Gao Y.C."/>
            <person name="Liu J.Z."/>
            <person name="Shao H.Z."/>
            <person name="Wang X."/>
            <person name="Wang C.C."/>
            <person name="Yang T.C."/>
            <person name="Huo Q.B."/>
            <person name="Li W."/>
            <person name="Chen H.Y."/>
            <person name="Chen S.E."/>
            <person name="Zhou L.G."/>
            <person name="Ni X.B."/>
            <person name="Tian J.H."/>
            <person name="Sheng Y."/>
            <person name="Liu T."/>
            <person name="Pan Y.S."/>
            <person name="Xia L.Y."/>
            <person name="Li J."/>
            <person name="Zhao F."/>
            <person name="Cao W.C."/>
        </authorList>
    </citation>
    <scope>NUCLEOTIDE SEQUENCE</scope>
    <source>
        <strain evidence="2">Rmic-2018</strain>
    </source>
</reference>
<sequence>MEPDVFFGKKPFCRLREALKAAANIAQNADDNVDVVVIPPEPSEETDKEEGDDDCMGSAPVKNVSERHNYVSKQVARSMRKRNPALTVREEPRFTARDGVRLKPDVVVESGDQVMRYGFAPTKKKAKKKAPASTASSFPPEPEDHVSSSTVFMIEELRGESPTTKAAKICRQRRKICDQASTNLKL</sequence>
<feature type="region of interest" description="Disordered" evidence="1">
    <location>
        <begin position="39"/>
        <end position="61"/>
    </location>
</feature>
<feature type="compositionally biased region" description="Acidic residues" evidence="1">
    <location>
        <begin position="42"/>
        <end position="55"/>
    </location>
</feature>
<feature type="region of interest" description="Disordered" evidence="1">
    <location>
        <begin position="119"/>
        <end position="150"/>
    </location>
</feature>
<proteinExistence type="predicted"/>
<gene>
    <name evidence="2" type="ORF">HPB51_022916</name>
</gene>